<proteinExistence type="predicted"/>
<feature type="transmembrane region" description="Helical" evidence="1">
    <location>
        <begin position="25"/>
        <end position="43"/>
    </location>
</feature>
<organism evidence="2">
    <name type="scientific">viral metagenome</name>
    <dbReference type="NCBI Taxonomy" id="1070528"/>
    <lineage>
        <taxon>unclassified sequences</taxon>
        <taxon>metagenomes</taxon>
        <taxon>organismal metagenomes</taxon>
    </lineage>
</organism>
<reference evidence="2" key="1">
    <citation type="journal article" date="2020" name="Nature">
        <title>Giant virus diversity and host interactions through global metagenomics.</title>
        <authorList>
            <person name="Schulz F."/>
            <person name="Roux S."/>
            <person name="Paez-Espino D."/>
            <person name="Jungbluth S."/>
            <person name="Walsh D.A."/>
            <person name="Denef V.J."/>
            <person name="McMahon K.D."/>
            <person name="Konstantinidis K.T."/>
            <person name="Eloe-Fadrosh E.A."/>
            <person name="Kyrpides N.C."/>
            <person name="Woyke T."/>
        </authorList>
    </citation>
    <scope>NUCLEOTIDE SEQUENCE</scope>
    <source>
        <strain evidence="2">GVMAG-S-ERX556126-94</strain>
    </source>
</reference>
<dbReference type="AlphaFoldDB" id="A0A6C0FDI5"/>
<name>A0A6C0FDI5_9ZZZZ</name>
<keyword evidence="1" id="KW-0472">Membrane</keyword>
<dbReference type="EMBL" id="MN738838">
    <property type="protein sequence ID" value="QHT38931.1"/>
    <property type="molecule type" value="Genomic_DNA"/>
</dbReference>
<evidence type="ECO:0000313" key="2">
    <source>
        <dbReference type="EMBL" id="QHT38931.1"/>
    </source>
</evidence>
<keyword evidence="1" id="KW-0812">Transmembrane</keyword>
<evidence type="ECO:0000256" key="1">
    <source>
        <dbReference type="SAM" id="Phobius"/>
    </source>
</evidence>
<sequence length="58" mass="7069">MNDIEITILFALFSYLINYMNYFEYNPYPIFLFINLTGIYYIFKKIHIDINIGIRYGD</sequence>
<keyword evidence="1" id="KW-1133">Transmembrane helix</keyword>
<protein>
    <submittedName>
        <fullName evidence="2">Uncharacterized protein</fullName>
    </submittedName>
</protein>
<accession>A0A6C0FDI5</accession>